<feature type="active site" description="Proton donor/acceptor" evidence="3">
    <location>
        <position position="250"/>
    </location>
</feature>
<evidence type="ECO:0000256" key="2">
    <source>
        <dbReference type="PIRNR" id="PIRNR006241"/>
    </source>
</evidence>
<feature type="active site" description="Proton donor/acceptor" evidence="3">
    <location>
        <position position="151"/>
    </location>
</feature>
<dbReference type="GO" id="GO:0046487">
    <property type="term" value="P:glyoxylate metabolic process"/>
    <property type="evidence" value="ECO:0007669"/>
    <property type="project" value="TreeGrafter"/>
</dbReference>
<dbReference type="Proteomes" id="UP000008710">
    <property type="component" value="Chromosome"/>
</dbReference>
<dbReference type="RefSeq" id="WP_011595884.1">
    <property type="nucleotide sequence ID" value="NC_008268.1"/>
</dbReference>
<dbReference type="InterPro" id="IPR036237">
    <property type="entry name" value="Xyl_isomerase-like_sf"/>
</dbReference>
<reference evidence="6" key="1">
    <citation type="journal article" date="2006" name="Proc. Natl. Acad. Sci. U.S.A.">
        <title>The complete genome of Rhodococcus sp. RHA1 provides insights into a catabolic powerhouse.</title>
        <authorList>
            <person name="McLeod M.P."/>
            <person name="Warren R.L."/>
            <person name="Hsiao W.W.L."/>
            <person name="Araki N."/>
            <person name="Myhre M."/>
            <person name="Fernandes C."/>
            <person name="Miyazawa D."/>
            <person name="Wong W."/>
            <person name="Lillquist A.L."/>
            <person name="Wang D."/>
            <person name="Dosanjh M."/>
            <person name="Hara H."/>
            <person name="Petrescu A."/>
            <person name="Morin R.D."/>
            <person name="Yang G."/>
            <person name="Stott J.M."/>
            <person name="Schein J.E."/>
            <person name="Shin H."/>
            <person name="Smailus D."/>
            <person name="Siddiqui A.S."/>
            <person name="Marra M.A."/>
            <person name="Jones S.J.M."/>
            <person name="Holt R."/>
            <person name="Brinkman F.S.L."/>
            <person name="Miyauchi K."/>
            <person name="Fukuda M."/>
            <person name="Davies J.E."/>
            <person name="Mohn W.W."/>
            <person name="Eltis L.D."/>
        </authorList>
    </citation>
    <scope>NUCLEOTIDE SEQUENCE [LARGE SCALE GENOMIC DNA]</scope>
    <source>
        <strain evidence="6">RHA1</strain>
    </source>
</reference>
<evidence type="ECO:0000313" key="6">
    <source>
        <dbReference type="Proteomes" id="UP000008710"/>
    </source>
</evidence>
<proteinExistence type="inferred from homology"/>
<dbReference type="InterPro" id="IPR013022">
    <property type="entry name" value="Xyl_isomerase-like_TIM-brl"/>
</dbReference>
<gene>
    <name evidence="5" type="ordered locus">RHA1_ro03225</name>
</gene>
<dbReference type="InterPro" id="IPR026040">
    <property type="entry name" value="HyI-like"/>
</dbReference>
<evidence type="ECO:0000256" key="3">
    <source>
        <dbReference type="PIRSR" id="PIRSR006241-50"/>
    </source>
</evidence>
<dbReference type="InterPro" id="IPR050417">
    <property type="entry name" value="Sugar_Epim/Isomerase"/>
</dbReference>
<dbReference type="PATRIC" id="fig|101510.16.peg.3253"/>
<evidence type="ECO:0000313" key="5">
    <source>
        <dbReference type="EMBL" id="ABG95028.1"/>
    </source>
</evidence>
<dbReference type="Pfam" id="PF01261">
    <property type="entry name" value="AP_endonuc_2"/>
    <property type="match status" value="1"/>
</dbReference>
<comment type="similarity">
    <text evidence="2">Belongs to the hyi family.</text>
</comment>
<keyword evidence="1 2" id="KW-0413">Isomerase</keyword>
<protein>
    <submittedName>
        <fullName evidence="5">Probable hydroxypyruvate isomerase</fullName>
    </submittedName>
</protein>
<dbReference type="Gene3D" id="3.20.20.150">
    <property type="entry name" value="Divalent-metal-dependent TIM barrel enzymes"/>
    <property type="match status" value="1"/>
</dbReference>
<dbReference type="OrthoDB" id="9786584at2"/>
<accession>Q0SBQ8</accession>
<dbReference type="eggNOG" id="COG3622">
    <property type="taxonomic scope" value="Bacteria"/>
</dbReference>
<dbReference type="SUPFAM" id="SSF51658">
    <property type="entry name" value="Xylose isomerase-like"/>
    <property type="match status" value="1"/>
</dbReference>
<feature type="domain" description="Xylose isomerase-like TIM barrel" evidence="4">
    <location>
        <begin position="24"/>
        <end position="255"/>
    </location>
</feature>
<organism evidence="5 6">
    <name type="scientific">Rhodococcus jostii (strain RHA1)</name>
    <dbReference type="NCBI Taxonomy" id="101510"/>
    <lineage>
        <taxon>Bacteria</taxon>
        <taxon>Bacillati</taxon>
        <taxon>Actinomycetota</taxon>
        <taxon>Actinomycetes</taxon>
        <taxon>Mycobacteriales</taxon>
        <taxon>Nocardiaceae</taxon>
        <taxon>Rhodococcus</taxon>
    </lineage>
</organism>
<dbReference type="EMBL" id="CP000431">
    <property type="protein sequence ID" value="ABG95028.1"/>
    <property type="molecule type" value="Genomic_DNA"/>
</dbReference>
<name>Q0SBQ8_RHOJR</name>
<dbReference type="GO" id="GO:0008903">
    <property type="term" value="F:hydroxypyruvate isomerase activity"/>
    <property type="evidence" value="ECO:0007669"/>
    <property type="project" value="TreeGrafter"/>
</dbReference>
<dbReference type="AlphaFoldDB" id="Q0SBQ8"/>
<evidence type="ECO:0000259" key="4">
    <source>
        <dbReference type="Pfam" id="PF01261"/>
    </source>
</evidence>
<dbReference type="PANTHER" id="PTHR43489">
    <property type="entry name" value="ISOMERASE"/>
    <property type="match status" value="1"/>
</dbReference>
<keyword evidence="5" id="KW-0670">Pyruvate</keyword>
<dbReference type="HOGENOM" id="CLU_050006_1_0_11"/>
<dbReference type="PIRSF" id="PIRSF006241">
    <property type="entry name" value="HyI"/>
    <property type="match status" value="1"/>
</dbReference>
<dbReference type="KEGG" id="rha:RHA1_ro03225"/>
<sequence>MVSPAYTVNCSILLTDIPLLERPQAARDAGFDAVEFWWPFATPVPADDEVDSFVRAIRGAGVQLTGLNFAAGDMPAGDRGILSDPGQVSAFRDNVDVAIGIAESLGTRAFNALYGNRLDTVEVDRQDAIAAENLAYAGQAAEKIGAVVLIEPVSGAPAYPLKTAADAVAVIDRVRSEHGVETLRLLADLYHLEVNGDDVGAAIDTYADRIGHVQIADAPGRGEPGTGTLDIDGYLKRLAGHGYAGYVGLEYKATRPDTFDWLTRELRGARRVEA</sequence>
<evidence type="ECO:0000256" key="1">
    <source>
        <dbReference type="ARBA" id="ARBA00023235"/>
    </source>
</evidence>
<dbReference type="PANTHER" id="PTHR43489:SF6">
    <property type="entry name" value="HYDROXYPYRUVATE ISOMERASE-RELATED"/>
    <property type="match status" value="1"/>
</dbReference>